<dbReference type="PANTHER" id="PTHR47797">
    <property type="entry name" value="DEHYDROGENASE, PUTATIVE (AFU_ORTHOLOGUE AFUA_8G05805)-RELATED"/>
    <property type="match status" value="1"/>
</dbReference>
<evidence type="ECO:0000313" key="5">
    <source>
        <dbReference type="Proteomes" id="UP000717696"/>
    </source>
</evidence>
<accession>A0A9P9ELT8</accession>
<feature type="domain" description="DOMON" evidence="3">
    <location>
        <begin position="36"/>
        <end position="154"/>
    </location>
</feature>
<dbReference type="CDD" id="cd08760">
    <property type="entry name" value="Cyt_b561_FRRS1_like"/>
    <property type="match status" value="1"/>
</dbReference>
<feature type="transmembrane region" description="Helical" evidence="1">
    <location>
        <begin position="247"/>
        <end position="267"/>
    </location>
</feature>
<evidence type="ECO:0000313" key="4">
    <source>
        <dbReference type="EMBL" id="KAH7140520.1"/>
    </source>
</evidence>
<dbReference type="SUPFAM" id="SSF49344">
    <property type="entry name" value="CBD9-like"/>
    <property type="match status" value="1"/>
</dbReference>
<feature type="transmembrane region" description="Helical" evidence="1">
    <location>
        <begin position="217"/>
        <end position="240"/>
    </location>
</feature>
<dbReference type="CDD" id="cd09630">
    <property type="entry name" value="CDH_like_cytochrome"/>
    <property type="match status" value="1"/>
</dbReference>
<dbReference type="PANTHER" id="PTHR47797:SF4">
    <property type="entry name" value="DOMON DOMAIN-CONTAINING PROTEIN"/>
    <property type="match status" value="1"/>
</dbReference>
<feature type="transmembrane region" description="Helical" evidence="1">
    <location>
        <begin position="319"/>
        <end position="340"/>
    </location>
</feature>
<dbReference type="Gene3D" id="1.20.120.1770">
    <property type="match status" value="1"/>
</dbReference>
<dbReference type="EMBL" id="JAGMUU010000013">
    <property type="protein sequence ID" value="KAH7140520.1"/>
    <property type="molecule type" value="Genomic_DNA"/>
</dbReference>
<organism evidence="4 5">
    <name type="scientific">Dactylonectria estremocensis</name>
    <dbReference type="NCBI Taxonomy" id="1079267"/>
    <lineage>
        <taxon>Eukaryota</taxon>
        <taxon>Fungi</taxon>
        <taxon>Dikarya</taxon>
        <taxon>Ascomycota</taxon>
        <taxon>Pezizomycotina</taxon>
        <taxon>Sordariomycetes</taxon>
        <taxon>Hypocreomycetidae</taxon>
        <taxon>Hypocreales</taxon>
        <taxon>Nectriaceae</taxon>
        <taxon>Dactylonectria</taxon>
    </lineage>
</organism>
<feature type="transmembrane region" description="Helical" evidence="1">
    <location>
        <begin position="346"/>
        <end position="369"/>
    </location>
</feature>
<dbReference type="Proteomes" id="UP000717696">
    <property type="component" value="Unassembled WGS sequence"/>
</dbReference>
<comment type="caution">
    <text evidence="4">The sequence shown here is derived from an EMBL/GenBank/DDBJ whole genome shotgun (WGS) entry which is preliminary data.</text>
</comment>
<dbReference type="InterPro" id="IPR005018">
    <property type="entry name" value="DOMON_domain"/>
</dbReference>
<sequence>MSQAIKSIMSKVVIAVASLYIRRVLATTSSYCPNNQDACFRWGVPTIAASSGSGDVYFQVKAPTSYQWVGLGIGSGMSGSDMFLVYQDGNGNVTLSTRTCTGHNMPQYTPRSQVELIDGSGVSNSYMIANIKCMDCNGLDLSGSNSWIAGWKNGAALDSTDLSHTIQEHDGYASFQVDFALATFSSNGNPFTGSSNSSGSGAIFQSSSSTSEHLVNAHGVIMAIVFAIAYPVGAILMPIVGKWMVHAGWQVLAFLGMWVGFAIGYVISQDDGSWGKESHVILGVIVCALLGIQPLLGWAHHVYFIKHRQRGIISHAHIWYGRILMILGIINGGIGLQLASAPLSQIIAYSVVVGVMAVAYVIITSICVVKKARAQKQPLLDQTQSEGEYPETWMRLPPGQARDEWVSMEDVSGKRYVEQPRHA</sequence>
<gene>
    <name evidence="4" type="ORF">B0J13DRAFT_558095</name>
</gene>
<keyword evidence="1" id="KW-1133">Transmembrane helix</keyword>
<evidence type="ECO:0000256" key="2">
    <source>
        <dbReference type="SAM" id="SignalP"/>
    </source>
</evidence>
<protein>
    <recommendedName>
        <fullName evidence="3">DOMON domain-containing protein</fullName>
    </recommendedName>
</protein>
<keyword evidence="1" id="KW-0812">Transmembrane</keyword>
<dbReference type="PROSITE" id="PS50836">
    <property type="entry name" value="DOMON"/>
    <property type="match status" value="1"/>
</dbReference>
<feature type="chain" id="PRO_5040495349" description="DOMON domain-containing protein" evidence="2">
    <location>
        <begin position="27"/>
        <end position="423"/>
    </location>
</feature>
<evidence type="ECO:0000259" key="3">
    <source>
        <dbReference type="PROSITE" id="PS50836"/>
    </source>
</evidence>
<dbReference type="Pfam" id="PF16010">
    <property type="entry name" value="CDH-cyt"/>
    <property type="match status" value="1"/>
</dbReference>
<dbReference type="Gene3D" id="2.60.40.1210">
    <property type="entry name" value="Cellobiose dehydrogenase, cytochrome domain"/>
    <property type="match status" value="1"/>
</dbReference>
<dbReference type="SMART" id="SM00664">
    <property type="entry name" value="DoH"/>
    <property type="match status" value="1"/>
</dbReference>
<proteinExistence type="predicted"/>
<keyword evidence="5" id="KW-1185">Reference proteome</keyword>
<keyword evidence="1" id="KW-0472">Membrane</keyword>
<keyword evidence="2" id="KW-0732">Signal</keyword>
<dbReference type="InterPro" id="IPR015920">
    <property type="entry name" value="Cellobiose_DH-like_cyt"/>
</dbReference>
<dbReference type="AlphaFoldDB" id="A0A9P9ELT8"/>
<feature type="transmembrane region" description="Helical" evidence="1">
    <location>
        <begin position="279"/>
        <end position="298"/>
    </location>
</feature>
<feature type="signal peptide" evidence="2">
    <location>
        <begin position="1"/>
        <end position="26"/>
    </location>
</feature>
<evidence type="ECO:0000256" key="1">
    <source>
        <dbReference type="SAM" id="Phobius"/>
    </source>
</evidence>
<name>A0A9P9ELT8_9HYPO</name>
<reference evidence="4" key="1">
    <citation type="journal article" date="2021" name="Nat. Commun.">
        <title>Genetic determinants of endophytism in the Arabidopsis root mycobiome.</title>
        <authorList>
            <person name="Mesny F."/>
            <person name="Miyauchi S."/>
            <person name="Thiergart T."/>
            <person name="Pickel B."/>
            <person name="Atanasova L."/>
            <person name="Karlsson M."/>
            <person name="Huettel B."/>
            <person name="Barry K.W."/>
            <person name="Haridas S."/>
            <person name="Chen C."/>
            <person name="Bauer D."/>
            <person name="Andreopoulos W."/>
            <person name="Pangilinan J."/>
            <person name="LaButti K."/>
            <person name="Riley R."/>
            <person name="Lipzen A."/>
            <person name="Clum A."/>
            <person name="Drula E."/>
            <person name="Henrissat B."/>
            <person name="Kohler A."/>
            <person name="Grigoriev I.V."/>
            <person name="Martin F.M."/>
            <person name="Hacquard S."/>
        </authorList>
    </citation>
    <scope>NUCLEOTIDE SEQUENCE</scope>
    <source>
        <strain evidence="4">MPI-CAGE-AT-0021</strain>
    </source>
</reference>
<dbReference type="OrthoDB" id="19261at2759"/>